<dbReference type="GO" id="GO:0005085">
    <property type="term" value="F:guanyl-nucleotide exchange factor activity"/>
    <property type="evidence" value="ECO:0007669"/>
    <property type="project" value="InterPro"/>
</dbReference>
<dbReference type="CDD" id="cd00160">
    <property type="entry name" value="RhoGEF"/>
    <property type="match status" value="1"/>
</dbReference>
<proteinExistence type="predicted"/>
<dbReference type="Gene3D" id="1.20.900.10">
    <property type="entry name" value="Dbl homology (DH) domain"/>
    <property type="match status" value="1"/>
</dbReference>
<evidence type="ECO:0000313" key="3">
    <source>
        <dbReference type="Proteomes" id="UP000014680"/>
    </source>
</evidence>
<dbReference type="OrthoDB" id="660555at2759"/>
<dbReference type="RefSeq" id="XP_004254375.1">
    <property type="nucleotide sequence ID" value="XM_004254327.1"/>
</dbReference>
<dbReference type="OMA" id="KGCSRFN"/>
<dbReference type="SMART" id="SM00325">
    <property type="entry name" value="RhoGEF"/>
    <property type="match status" value="1"/>
</dbReference>
<dbReference type="PANTHER" id="PTHR12673">
    <property type="entry name" value="FACIOGENITAL DYSPLASIA PROTEIN"/>
    <property type="match status" value="1"/>
</dbReference>
<dbReference type="SUPFAM" id="SSF48065">
    <property type="entry name" value="DBL homology domain (DH-domain)"/>
    <property type="match status" value="1"/>
</dbReference>
<dbReference type="InterPro" id="IPR051092">
    <property type="entry name" value="FYVE_RhoGEF_PH"/>
</dbReference>
<dbReference type="KEGG" id="eiv:EIN_145880"/>
<dbReference type="InterPro" id="IPR001331">
    <property type="entry name" value="GDS_CDC24_CS"/>
</dbReference>
<dbReference type="Proteomes" id="UP000014680">
    <property type="component" value="Unassembled WGS sequence"/>
</dbReference>
<dbReference type="GO" id="GO:0035556">
    <property type="term" value="P:intracellular signal transduction"/>
    <property type="evidence" value="ECO:0007669"/>
    <property type="project" value="InterPro"/>
</dbReference>
<name>L7FN71_ENTIV</name>
<dbReference type="GeneID" id="14886580"/>
<dbReference type="VEuPathDB" id="AmoebaDB:EIN_145880"/>
<organism evidence="2 3">
    <name type="scientific">Entamoeba invadens IP1</name>
    <dbReference type="NCBI Taxonomy" id="370355"/>
    <lineage>
        <taxon>Eukaryota</taxon>
        <taxon>Amoebozoa</taxon>
        <taxon>Evosea</taxon>
        <taxon>Archamoebae</taxon>
        <taxon>Mastigamoebida</taxon>
        <taxon>Entamoebidae</taxon>
        <taxon>Entamoeba</taxon>
    </lineage>
</organism>
<evidence type="ECO:0000313" key="2">
    <source>
        <dbReference type="EMBL" id="ELP87604.1"/>
    </source>
</evidence>
<evidence type="ECO:0000259" key="1">
    <source>
        <dbReference type="PROSITE" id="PS50010"/>
    </source>
</evidence>
<sequence length="440" mass="51313">MEDAVIIEAYPYQKYSYDTDVNRWTSKRLVTEILKKGQRSLAFRLSHQKITGRQFLQLGLKDREDLRLTPTLSNTLFNEVDAYKKISSINVIQRAIRNYQIMPKKNEHEYRGTVVAEILTTERNYVAGLTHVIEDVKKPIEKTPILTETERKTLFSNIETVCQTNKVFLQDMSKKVHFFNTTTCIGDTFLTFIPFLKVYSEYCSNFRHTTELLPLIKYPHKFSIFYSEMQRKNTTFKTCSMLDLLITPIQRLPRYELLLKDLLKHTEKSHVDYANIKKAYDQIKVVANQVNETSRLSELVEEASGYIDKTLHIPEGVEVLPQGRILVKAVKVNGKGGRKYVVLVFNNALCVLKEQDEDTNSEYYTFKFLSDYTKLALVSDPKNQKNENAVKNLKLKNDEITLITTFKTEEELNSFKELVEKEMDNYKKKKRERSSLSLLD</sequence>
<dbReference type="PROSITE" id="PS50010">
    <property type="entry name" value="DH_2"/>
    <property type="match status" value="1"/>
</dbReference>
<dbReference type="InterPro" id="IPR000219">
    <property type="entry name" value="DH_dom"/>
</dbReference>
<dbReference type="PROSITE" id="PS00741">
    <property type="entry name" value="DH_1"/>
    <property type="match status" value="1"/>
</dbReference>
<accession>L7FN71</accession>
<gene>
    <name evidence="2" type="ORF">EIN_145880</name>
</gene>
<dbReference type="AlphaFoldDB" id="L7FN71"/>
<reference evidence="2 3" key="1">
    <citation type="submission" date="2012-10" db="EMBL/GenBank/DDBJ databases">
        <authorList>
            <person name="Zafar N."/>
            <person name="Inman J."/>
            <person name="Hall N."/>
            <person name="Lorenzi H."/>
            <person name="Caler E."/>
        </authorList>
    </citation>
    <scope>NUCLEOTIDE SEQUENCE [LARGE SCALE GENOMIC DNA]</scope>
    <source>
        <strain evidence="2 3">IP1</strain>
    </source>
</reference>
<dbReference type="EMBL" id="KB206843">
    <property type="protein sequence ID" value="ELP87604.1"/>
    <property type="molecule type" value="Genomic_DNA"/>
</dbReference>
<feature type="domain" description="DH" evidence="1">
    <location>
        <begin position="110"/>
        <end position="293"/>
    </location>
</feature>
<dbReference type="PANTHER" id="PTHR12673:SF159">
    <property type="entry name" value="LD03170P"/>
    <property type="match status" value="1"/>
</dbReference>
<dbReference type="Pfam" id="PF00621">
    <property type="entry name" value="RhoGEF"/>
    <property type="match status" value="1"/>
</dbReference>
<dbReference type="GO" id="GO:0005737">
    <property type="term" value="C:cytoplasm"/>
    <property type="evidence" value="ECO:0007669"/>
    <property type="project" value="TreeGrafter"/>
</dbReference>
<protein>
    <submittedName>
        <fullName evidence="2">Rho guanine nucleotide exchange factor, putative</fullName>
    </submittedName>
</protein>
<keyword evidence="3" id="KW-1185">Reference proteome</keyword>
<dbReference type="InterPro" id="IPR035899">
    <property type="entry name" value="DBL_dom_sf"/>
</dbReference>